<keyword evidence="2" id="KW-1185">Reference proteome</keyword>
<proteinExistence type="predicted"/>
<gene>
    <name evidence="1" type="ORF">DPMN_007090</name>
</gene>
<reference evidence="1" key="1">
    <citation type="journal article" date="2019" name="bioRxiv">
        <title>The Genome of the Zebra Mussel, Dreissena polymorpha: A Resource for Invasive Species Research.</title>
        <authorList>
            <person name="McCartney M.A."/>
            <person name="Auch B."/>
            <person name="Kono T."/>
            <person name="Mallez S."/>
            <person name="Zhang Y."/>
            <person name="Obille A."/>
            <person name="Becker A."/>
            <person name="Abrahante J.E."/>
            <person name="Garbe J."/>
            <person name="Badalamenti J.P."/>
            <person name="Herman A."/>
            <person name="Mangelson H."/>
            <person name="Liachko I."/>
            <person name="Sullivan S."/>
            <person name="Sone E.D."/>
            <person name="Koren S."/>
            <person name="Silverstein K.A.T."/>
            <person name="Beckman K.B."/>
            <person name="Gohl D.M."/>
        </authorList>
    </citation>
    <scope>NUCLEOTIDE SEQUENCE</scope>
    <source>
        <strain evidence="1">Duluth1</strain>
        <tissue evidence="1">Whole animal</tissue>
    </source>
</reference>
<dbReference type="EMBL" id="JAIWYP010000001">
    <property type="protein sequence ID" value="KAH3883140.1"/>
    <property type="molecule type" value="Genomic_DNA"/>
</dbReference>
<name>A0A9D4RXZ7_DREPO</name>
<dbReference type="Proteomes" id="UP000828390">
    <property type="component" value="Unassembled WGS sequence"/>
</dbReference>
<dbReference type="AlphaFoldDB" id="A0A9D4RXZ7"/>
<organism evidence="1 2">
    <name type="scientific">Dreissena polymorpha</name>
    <name type="common">Zebra mussel</name>
    <name type="synonym">Mytilus polymorpha</name>
    <dbReference type="NCBI Taxonomy" id="45954"/>
    <lineage>
        <taxon>Eukaryota</taxon>
        <taxon>Metazoa</taxon>
        <taxon>Spiralia</taxon>
        <taxon>Lophotrochozoa</taxon>
        <taxon>Mollusca</taxon>
        <taxon>Bivalvia</taxon>
        <taxon>Autobranchia</taxon>
        <taxon>Heteroconchia</taxon>
        <taxon>Euheterodonta</taxon>
        <taxon>Imparidentia</taxon>
        <taxon>Neoheterodontei</taxon>
        <taxon>Myida</taxon>
        <taxon>Dreissenoidea</taxon>
        <taxon>Dreissenidae</taxon>
        <taxon>Dreissena</taxon>
    </lineage>
</organism>
<evidence type="ECO:0000313" key="1">
    <source>
        <dbReference type="EMBL" id="KAH3883140.1"/>
    </source>
</evidence>
<protein>
    <submittedName>
        <fullName evidence="1">Uncharacterized protein</fullName>
    </submittedName>
</protein>
<comment type="caution">
    <text evidence="1">The sequence shown here is derived from an EMBL/GenBank/DDBJ whole genome shotgun (WGS) entry which is preliminary data.</text>
</comment>
<accession>A0A9D4RXZ7</accession>
<sequence length="53" mass="5818">MISMVNIISESQVGDGFSTDGNRGVVVKQNLLHYLKEKVEQGGREQTSLTDAH</sequence>
<reference evidence="1" key="2">
    <citation type="submission" date="2020-11" db="EMBL/GenBank/DDBJ databases">
        <authorList>
            <person name="McCartney M.A."/>
            <person name="Auch B."/>
            <person name="Kono T."/>
            <person name="Mallez S."/>
            <person name="Becker A."/>
            <person name="Gohl D.M."/>
            <person name="Silverstein K.A.T."/>
            <person name="Koren S."/>
            <person name="Bechman K.B."/>
            <person name="Herman A."/>
            <person name="Abrahante J.E."/>
            <person name="Garbe J."/>
        </authorList>
    </citation>
    <scope>NUCLEOTIDE SEQUENCE</scope>
    <source>
        <strain evidence="1">Duluth1</strain>
        <tissue evidence="1">Whole animal</tissue>
    </source>
</reference>
<evidence type="ECO:0000313" key="2">
    <source>
        <dbReference type="Proteomes" id="UP000828390"/>
    </source>
</evidence>